<accession>A0A1F6NIQ9</accession>
<comment type="caution">
    <text evidence="2">The sequence shown here is derived from an EMBL/GenBank/DDBJ whole genome shotgun (WGS) entry which is preliminary data.</text>
</comment>
<evidence type="ECO:0000256" key="1">
    <source>
        <dbReference type="SAM" id="SignalP"/>
    </source>
</evidence>
<feature type="signal peptide" evidence="1">
    <location>
        <begin position="1"/>
        <end position="26"/>
    </location>
</feature>
<feature type="chain" id="PRO_5009525786" description="Zinc resistance-associated protein" evidence="1">
    <location>
        <begin position="27"/>
        <end position="158"/>
    </location>
</feature>
<protein>
    <recommendedName>
        <fullName evidence="4">Zinc resistance-associated protein</fullName>
    </recommendedName>
</protein>
<evidence type="ECO:0000313" key="2">
    <source>
        <dbReference type="EMBL" id="OGH83956.1"/>
    </source>
</evidence>
<sequence length="158" mass="16784">MKRKHLIISAFTLVALLGAGTGTALAYGGPGMGFGAGMMGGNFDPTTAADKFTQQISHQANLLGMTADEIKSYWAQGKNIQDIIKEKGINETDLQAKMQATRLTEQKTYLQALVDKGAITQAQANARLKFEQDHIAKNGGKMFGLGGGKHGRGMGAKK</sequence>
<gene>
    <name evidence="2" type="ORF">A2261_01660</name>
</gene>
<keyword evidence="1" id="KW-0732">Signal</keyword>
<dbReference type="AlphaFoldDB" id="A0A1F6NIQ9"/>
<evidence type="ECO:0008006" key="4">
    <source>
        <dbReference type="Google" id="ProtNLM"/>
    </source>
</evidence>
<reference evidence="2 3" key="1">
    <citation type="journal article" date="2016" name="Nat. Commun.">
        <title>Thousands of microbial genomes shed light on interconnected biogeochemical processes in an aquifer system.</title>
        <authorList>
            <person name="Anantharaman K."/>
            <person name="Brown C.T."/>
            <person name="Hug L.A."/>
            <person name="Sharon I."/>
            <person name="Castelle C.J."/>
            <person name="Probst A.J."/>
            <person name="Thomas B.C."/>
            <person name="Singh A."/>
            <person name="Wilkins M.J."/>
            <person name="Karaoz U."/>
            <person name="Brodie E.L."/>
            <person name="Williams K.H."/>
            <person name="Hubbard S.S."/>
            <person name="Banfield J.F."/>
        </authorList>
    </citation>
    <scope>NUCLEOTIDE SEQUENCE [LARGE SCALE GENOMIC DNA]</scope>
</reference>
<organism evidence="2 3">
    <name type="scientific">Candidatus Magasanikbacteria bacterium RIFOXYA2_FULL_44_8</name>
    <dbReference type="NCBI Taxonomy" id="1798696"/>
    <lineage>
        <taxon>Bacteria</taxon>
        <taxon>Candidatus Magasanikiibacteriota</taxon>
    </lineage>
</organism>
<dbReference type="Proteomes" id="UP000177803">
    <property type="component" value="Unassembled WGS sequence"/>
</dbReference>
<dbReference type="EMBL" id="MFQR01000052">
    <property type="protein sequence ID" value="OGH83956.1"/>
    <property type="molecule type" value="Genomic_DNA"/>
</dbReference>
<evidence type="ECO:0000313" key="3">
    <source>
        <dbReference type="Proteomes" id="UP000177803"/>
    </source>
</evidence>
<name>A0A1F6NIQ9_9BACT</name>
<proteinExistence type="predicted"/>